<feature type="domain" description="Glycoside hydrolase family 20 catalytic" evidence="6">
    <location>
        <begin position="169"/>
        <end position="336"/>
    </location>
</feature>
<dbReference type="PANTHER" id="PTHR22600">
    <property type="entry name" value="BETA-HEXOSAMINIDASE"/>
    <property type="match status" value="1"/>
</dbReference>
<dbReference type="EMBL" id="JBHMEW010000051">
    <property type="protein sequence ID" value="MFB9211639.1"/>
    <property type="molecule type" value="Genomic_DNA"/>
</dbReference>
<feature type="domain" description="Glycoside hydrolase family 20 catalytic" evidence="6">
    <location>
        <begin position="343"/>
        <end position="481"/>
    </location>
</feature>
<evidence type="ECO:0000259" key="6">
    <source>
        <dbReference type="Pfam" id="PF00728"/>
    </source>
</evidence>
<dbReference type="CDD" id="cd06568">
    <property type="entry name" value="GH20_SpHex_like"/>
    <property type="match status" value="1"/>
</dbReference>
<dbReference type="Pfam" id="PF02838">
    <property type="entry name" value="Glyco_hydro_20b"/>
    <property type="match status" value="1"/>
</dbReference>
<dbReference type="PRINTS" id="PR00738">
    <property type="entry name" value="GLHYDRLASE20"/>
</dbReference>
<evidence type="ECO:0000256" key="5">
    <source>
        <dbReference type="ARBA" id="ARBA00023295"/>
    </source>
</evidence>
<dbReference type="RefSeq" id="WP_290248497.1">
    <property type="nucleotide sequence ID" value="NZ_JAUFQT010000001.1"/>
</dbReference>
<dbReference type="PROSITE" id="PS51257">
    <property type="entry name" value="PROKAR_LIPOPROTEIN"/>
    <property type="match status" value="1"/>
</dbReference>
<evidence type="ECO:0000259" key="7">
    <source>
        <dbReference type="Pfam" id="PF02838"/>
    </source>
</evidence>
<comment type="catalytic activity">
    <reaction evidence="1">
        <text>Hydrolysis of terminal non-reducing N-acetyl-D-hexosamine residues in N-acetyl-beta-D-hexosaminides.</text>
        <dbReference type="EC" id="3.2.1.52"/>
    </reaction>
</comment>
<dbReference type="InterPro" id="IPR015882">
    <property type="entry name" value="HEX_bac_N"/>
</dbReference>
<dbReference type="PANTHER" id="PTHR22600:SF57">
    <property type="entry name" value="BETA-N-ACETYLHEXOSAMINIDASE"/>
    <property type="match status" value="1"/>
</dbReference>
<feature type="domain" description="Beta-hexosaminidase bacterial type N-terminal" evidence="7">
    <location>
        <begin position="32"/>
        <end position="165"/>
    </location>
</feature>
<name>A0ABV5J497_9BACT</name>
<reference evidence="8 9" key="1">
    <citation type="submission" date="2024-09" db="EMBL/GenBank/DDBJ databases">
        <authorList>
            <person name="Sun Q."/>
            <person name="Mori K."/>
        </authorList>
    </citation>
    <scope>NUCLEOTIDE SEQUENCE [LARGE SCALE GENOMIC DNA]</scope>
    <source>
        <strain evidence="8 9">CECT 7682</strain>
    </source>
</reference>
<keyword evidence="9" id="KW-1185">Reference proteome</keyword>
<dbReference type="EC" id="3.2.1.52" evidence="3"/>
<organism evidence="8 9">
    <name type="scientific">Echinicola jeungdonensis</name>
    <dbReference type="NCBI Taxonomy" id="709343"/>
    <lineage>
        <taxon>Bacteria</taxon>
        <taxon>Pseudomonadati</taxon>
        <taxon>Bacteroidota</taxon>
        <taxon>Cytophagia</taxon>
        <taxon>Cytophagales</taxon>
        <taxon>Cyclobacteriaceae</taxon>
        <taxon>Echinicola</taxon>
    </lineage>
</organism>
<evidence type="ECO:0000313" key="9">
    <source>
        <dbReference type="Proteomes" id="UP001589654"/>
    </source>
</evidence>
<dbReference type="Proteomes" id="UP001589654">
    <property type="component" value="Unassembled WGS sequence"/>
</dbReference>
<dbReference type="InterPro" id="IPR025705">
    <property type="entry name" value="Beta_hexosaminidase_sua/sub"/>
</dbReference>
<dbReference type="Gene3D" id="3.20.20.80">
    <property type="entry name" value="Glycosidases"/>
    <property type="match status" value="1"/>
</dbReference>
<keyword evidence="4" id="KW-0378">Hydrolase</keyword>
<sequence length="516" mass="58855">MNRLVIKMKIWWGYLLLGIVACTSHPTITEAPLIPLPNLVKEGEGKFTLGDDTQILIQENNKELQRMGNYLVNLVRPSTGFELEIVPYDTTRKSGFISLELESDPKLGDEGYRLEIKPEFISLSANTPAGIFHGIQTIRQLLPNNIESKGWFWTSWEIPSGLIVDKPEYAYRGTMLDVARHFFEKEELKRYIDILALYKINFLHLHLTDDQGWRIEVKSWPKLTLIGGSTEVGGGVGGFYTQNEYKEIVQYALERYITIVPEIDMPGHTHAALASYPELNCDGKARENYTKTQVGFSSLCLTEEITYQFVDDVVREISAITPGPYIHIGGDEAHATELGDYILFIEQVQDAVNSYGKNMIGWDEVAQAALRPESLVQFWSNPENAKLGADQGVKIIMSPAWKTYLDMQYDSTTHLGLHWAGFIELDSAYLWEPSELIEGIGKDEIIGVEAPLWTETITNMDELEYMVFPRLLGIAEVGWTRNEKRNWGEYRKRLKKHLNRLEALEVDYYSSNLLKK</sequence>
<evidence type="ECO:0000256" key="4">
    <source>
        <dbReference type="ARBA" id="ARBA00022801"/>
    </source>
</evidence>
<dbReference type="SUPFAM" id="SSF51445">
    <property type="entry name" value="(Trans)glycosidases"/>
    <property type="match status" value="1"/>
</dbReference>
<evidence type="ECO:0000313" key="8">
    <source>
        <dbReference type="EMBL" id="MFB9211639.1"/>
    </source>
</evidence>
<gene>
    <name evidence="8" type="ORF">ACFFUR_07465</name>
</gene>
<comment type="similarity">
    <text evidence="2">Belongs to the glycosyl hydrolase 20 family.</text>
</comment>
<dbReference type="Gene3D" id="3.30.379.10">
    <property type="entry name" value="Chitobiase/beta-hexosaminidase domain 2-like"/>
    <property type="match status" value="1"/>
</dbReference>
<dbReference type="Pfam" id="PF00728">
    <property type="entry name" value="Glyco_hydro_20"/>
    <property type="match status" value="2"/>
</dbReference>
<evidence type="ECO:0000256" key="1">
    <source>
        <dbReference type="ARBA" id="ARBA00001231"/>
    </source>
</evidence>
<evidence type="ECO:0000256" key="3">
    <source>
        <dbReference type="ARBA" id="ARBA00012663"/>
    </source>
</evidence>
<keyword evidence="5" id="KW-0326">Glycosidase</keyword>
<dbReference type="InterPro" id="IPR029018">
    <property type="entry name" value="Hex-like_dom2"/>
</dbReference>
<protein>
    <recommendedName>
        <fullName evidence="3">beta-N-acetylhexosaminidase</fullName>
        <ecNumber evidence="3">3.2.1.52</ecNumber>
    </recommendedName>
</protein>
<accession>A0ABV5J497</accession>
<dbReference type="SUPFAM" id="SSF55545">
    <property type="entry name" value="beta-N-acetylhexosaminidase-like domain"/>
    <property type="match status" value="1"/>
</dbReference>
<evidence type="ECO:0000256" key="2">
    <source>
        <dbReference type="ARBA" id="ARBA00006285"/>
    </source>
</evidence>
<dbReference type="InterPro" id="IPR017853">
    <property type="entry name" value="GH"/>
</dbReference>
<comment type="caution">
    <text evidence="8">The sequence shown here is derived from an EMBL/GenBank/DDBJ whole genome shotgun (WGS) entry which is preliminary data.</text>
</comment>
<dbReference type="InterPro" id="IPR015883">
    <property type="entry name" value="Glyco_hydro_20_cat"/>
</dbReference>
<proteinExistence type="inferred from homology"/>